<dbReference type="InterPro" id="IPR050951">
    <property type="entry name" value="Retrovirus_Pol_polyprotein"/>
</dbReference>
<evidence type="ECO:0000259" key="7">
    <source>
        <dbReference type="Pfam" id="PF17917"/>
    </source>
</evidence>
<dbReference type="AlphaFoldDB" id="A0AAE1Y299"/>
<keyword evidence="1" id="KW-0808">Transferase</keyword>
<keyword evidence="6" id="KW-0695">RNA-directed DNA polymerase</keyword>
<keyword evidence="3" id="KW-0540">Nuclease</keyword>
<dbReference type="GO" id="GO:0016787">
    <property type="term" value="F:hydrolase activity"/>
    <property type="evidence" value="ECO:0007669"/>
    <property type="project" value="UniProtKB-KW"/>
</dbReference>
<evidence type="ECO:0000313" key="8">
    <source>
        <dbReference type="EMBL" id="KAK4421936.1"/>
    </source>
</evidence>
<dbReference type="InterPro" id="IPR041373">
    <property type="entry name" value="RT_RNaseH"/>
</dbReference>
<keyword evidence="5" id="KW-0378">Hydrolase</keyword>
<evidence type="ECO:0000256" key="3">
    <source>
        <dbReference type="ARBA" id="ARBA00022722"/>
    </source>
</evidence>
<gene>
    <name evidence="8" type="ORF">Salat_2144300</name>
</gene>
<comment type="caution">
    <text evidence="8">The sequence shown here is derived from an EMBL/GenBank/DDBJ whole genome shotgun (WGS) entry which is preliminary data.</text>
</comment>
<evidence type="ECO:0000313" key="9">
    <source>
        <dbReference type="Proteomes" id="UP001293254"/>
    </source>
</evidence>
<feature type="domain" description="Reverse transcriptase RNase H-like" evidence="7">
    <location>
        <begin position="65"/>
        <end position="163"/>
    </location>
</feature>
<protein>
    <submittedName>
        <fullName evidence="8">Retrovirus-related Pol polyprotein from transposon opus</fullName>
    </submittedName>
</protein>
<evidence type="ECO:0000256" key="4">
    <source>
        <dbReference type="ARBA" id="ARBA00022759"/>
    </source>
</evidence>
<dbReference type="CDD" id="cd09274">
    <property type="entry name" value="RNase_HI_RT_Ty3"/>
    <property type="match status" value="1"/>
</dbReference>
<proteinExistence type="predicted"/>
<evidence type="ECO:0000256" key="2">
    <source>
        <dbReference type="ARBA" id="ARBA00022695"/>
    </source>
</evidence>
<keyword evidence="9" id="KW-1185">Reference proteome</keyword>
<dbReference type="GO" id="GO:0003964">
    <property type="term" value="F:RNA-directed DNA polymerase activity"/>
    <property type="evidence" value="ECO:0007669"/>
    <property type="project" value="UniProtKB-KW"/>
</dbReference>
<reference evidence="8" key="1">
    <citation type="submission" date="2020-06" db="EMBL/GenBank/DDBJ databases">
        <authorList>
            <person name="Li T."/>
            <person name="Hu X."/>
            <person name="Zhang T."/>
            <person name="Song X."/>
            <person name="Zhang H."/>
            <person name="Dai N."/>
            <person name="Sheng W."/>
            <person name="Hou X."/>
            <person name="Wei L."/>
        </authorList>
    </citation>
    <scope>NUCLEOTIDE SEQUENCE</scope>
    <source>
        <strain evidence="8">3651</strain>
        <tissue evidence="8">Leaf</tissue>
    </source>
</reference>
<sequence>MSSIDYLGHIISAGGMAANPSKLQAMTDWPLPKDTNSVGLPPKATAAFESLKQTMLHLSILSLPNFDEPFDVTTDDSQVAVGVFLSKNQRPIAFSSKKGGSWLQTISAYDREMYAILEAVRKWRQYLLGRKFQIHTDQQSLWGLISQTVQTSAKQKWLSKLLGFDFDIHYTPGRENSITYALSRHPVRQFPFSWLSLAPL</sequence>
<dbReference type="PANTHER" id="PTHR37984">
    <property type="entry name" value="PROTEIN CBG26694"/>
    <property type="match status" value="1"/>
</dbReference>
<dbReference type="InterPro" id="IPR043502">
    <property type="entry name" value="DNA/RNA_pol_sf"/>
</dbReference>
<evidence type="ECO:0000256" key="5">
    <source>
        <dbReference type="ARBA" id="ARBA00022801"/>
    </source>
</evidence>
<keyword evidence="4" id="KW-0255">Endonuclease</keyword>
<name>A0AAE1Y299_9LAMI</name>
<dbReference type="Gene3D" id="3.10.20.370">
    <property type="match status" value="1"/>
</dbReference>
<keyword evidence="2" id="KW-0548">Nucleotidyltransferase</keyword>
<reference evidence="8" key="2">
    <citation type="journal article" date="2024" name="Plant">
        <title>Genomic evolution and insights into agronomic trait innovations of Sesamum species.</title>
        <authorList>
            <person name="Miao H."/>
            <person name="Wang L."/>
            <person name="Qu L."/>
            <person name="Liu H."/>
            <person name="Sun Y."/>
            <person name="Le M."/>
            <person name="Wang Q."/>
            <person name="Wei S."/>
            <person name="Zheng Y."/>
            <person name="Lin W."/>
            <person name="Duan Y."/>
            <person name="Cao H."/>
            <person name="Xiong S."/>
            <person name="Wang X."/>
            <person name="Wei L."/>
            <person name="Li C."/>
            <person name="Ma Q."/>
            <person name="Ju M."/>
            <person name="Zhao R."/>
            <person name="Li G."/>
            <person name="Mu C."/>
            <person name="Tian Q."/>
            <person name="Mei H."/>
            <person name="Zhang T."/>
            <person name="Gao T."/>
            <person name="Zhang H."/>
        </authorList>
    </citation>
    <scope>NUCLEOTIDE SEQUENCE</scope>
    <source>
        <strain evidence="8">3651</strain>
    </source>
</reference>
<evidence type="ECO:0000256" key="6">
    <source>
        <dbReference type="ARBA" id="ARBA00022918"/>
    </source>
</evidence>
<dbReference type="Pfam" id="PF17917">
    <property type="entry name" value="RT_RNaseH"/>
    <property type="match status" value="1"/>
</dbReference>
<organism evidence="8 9">
    <name type="scientific">Sesamum alatum</name>
    <dbReference type="NCBI Taxonomy" id="300844"/>
    <lineage>
        <taxon>Eukaryota</taxon>
        <taxon>Viridiplantae</taxon>
        <taxon>Streptophyta</taxon>
        <taxon>Embryophyta</taxon>
        <taxon>Tracheophyta</taxon>
        <taxon>Spermatophyta</taxon>
        <taxon>Magnoliopsida</taxon>
        <taxon>eudicotyledons</taxon>
        <taxon>Gunneridae</taxon>
        <taxon>Pentapetalae</taxon>
        <taxon>asterids</taxon>
        <taxon>lamiids</taxon>
        <taxon>Lamiales</taxon>
        <taxon>Pedaliaceae</taxon>
        <taxon>Sesamum</taxon>
    </lineage>
</organism>
<evidence type="ECO:0000256" key="1">
    <source>
        <dbReference type="ARBA" id="ARBA00022679"/>
    </source>
</evidence>
<dbReference type="PANTHER" id="PTHR37984:SF5">
    <property type="entry name" value="PROTEIN NYNRIN-LIKE"/>
    <property type="match status" value="1"/>
</dbReference>
<dbReference type="SUPFAM" id="SSF56672">
    <property type="entry name" value="DNA/RNA polymerases"/>
    <property type="match status" value="1"/>
</dbReference>
<dbReference type="EMBL" id="JACGWO010000008">
    <property type="protein sequence ID" value="KAK4421936.1"/>
    <property type="molecule type" value="Genomic_DNA"/>
</dbReference>
<accession>A0AAE1Y299</accession>
<dbReference type="Proteomes" id="UP001293254">
    <property type="component" value="Unassembled WGS sequence"/>
</dbReference>
<dbReference type="GO" id="GO:0004519">
    <property type="term" value="F:endonuclease activity"/>
    <property type="evidence" value="ECO:0007669"/>
    <property type="project" value="UniProtKB-KW"/>
</dbReference>